<evidence type="ECO:0000313" key="2">
    <source>
        <dbReference type="EMBL" id="MDS1269104.1"/>
    </source>
</evidence>
<accession>A0ABU2H394</accession>
<protein>
    <submittedName>
        <fullName evidence="2">Uncharacterized protein</fullName>
    </submittedName>
</protein>
<evidence type="ECO:0000313" key="3">
    <source>
        <dbReference type="Proteomes" id="UP001250214"/>
    </source>
</evidence>
<organism evidence="2 3">
    <name type="scientific">Lipingzhangella rawalii</name>
    <dbReference type="NCBI Taxonomy" id="2055835"/>
    <lineage>
        <taxon>Bacteria</taxon>
        <taxon>Bacillati</taxon>
        <taxon>Actinomycetota</taxon>
        <taxon>Actinomycetes</taxon>
        <taxon>Streptosporangiales</taxon>
        <taxon>Nocardiopsidaceae</taxon>
        <taxon>Lipingzhangella</taxon>
    </lineage>
</organism>
<feature type="region of interest" description="Disordered" evidence="1">
    <location>
        <begin position="94"/>
        <end position="156"/>
    </location>
</feature>
<gene>
    <name evidence="2" type="ORF">RIF23_02205</name>
</gene>
<keyword evidence="3" id="KW-1185">Reference proteome</keyword>
<dbReference type="RefSeq" id="WP_310910616.1">
    <property type="nucleotide sequence ID" value="NZ_JAVLVT010000001.1"/>
</dbReference>
<comment type="caution">
    <text evidence="2">The sequence shown here is derived from an EMBL/GenBank/DDBJ whole genome shotgun (WGS) entry which is preliminary data.</text>
</comment>
<evidence type="ECO:0000256" key="1">
    <source>
        <dbReference type="SAM" id="MobiDB-lite"/>
    </source>
</evidence>
<feature type="region of interest" description="Disordered" evidence="1">
    <location>
        <begin position="50"/>
        <end position="70"/>
    </location>
</feature>
<feature type="compositionally biased region" description="Pro residues" evidence="1">
    <location>
        <begin position="139"/>
        <end position="153"/>
    </location>
</feature>
<dbReference type="Proteomes" id="UP001250214">
    <property type="component" value="Unassembled WGS sequence"/>
</dbReference>
<dbReference type="EMBL" id="JAVLVT010000001">
    <property type="protein sequence ID" value="MDS1269104.1"/>
    <property type="molecule type" value="Genomic_DNA"/>
</dbReference>
<feature type="compositionally biased region" description="Low complexity" evidence="1">
    <location>
        <begin position="52"/>
        <end position="70"/>
    </location>
</feature>
<reference evidence="3" key="1">
    <citation type="submission" date="2023-07" db="EMBL/GenBank/DDBJ databases">
        <title>Novel species in the genus Lipingzhangella isolated from Sambhar Salt Lake.</title>
        <authorList>
            <person name="Jiya N."/>
            <person name="Kajale S."/>
            <person name="Sharma A."/>
        </authorList>
    </citation>
    <scope>NUCLEOTIDE SEQUENCE [LARGE SCALE GENOMIC DNA]</scope>
    <source>
        <strain evidence="3">LS1_29</strain>
    </source>
</reference>
<proteinExistence type="predicted"/>
<name>A0ABU2H394_9ACTN</name>
<sequence length="182" mass="18041">MRPYYWRGSLEARGILPHGPVLNWRCPVAGCVFAAIYPMGHPCPLRPGGGEASPAGAARGPATPAVPAVSGAAPAPEVLGRVLAGLQELDAAPRGRARGAAKEPVPGVVPDDQADREPIAVPVGGADSALGSASRPAPGARPGPGATPVPPVKAGPWPGSVAIVPTKVIPDAPTIPLGVISS</sequence>